<dbReference type="InterPro" id="IPR027417">
    <property type="entry name" value="P-loop_NTPase"/>
</dbReference>
<dbReference type="SMART" id="SM00173">
    <property type="entry name" value="RAS"/>
    <property type="match status" value="1"/>
</dbReference>
<dbReference type="SMART" id="SM00220">
    <property type="entry name" value="S_TKc"/>
    <property type="match status" value="1"/>
</dbReference>
<evidence type="ECO:0000313" key="9">
    <source>
        <dbReference type="Ensembl" id="ENSEBUP00000027219.1"/>
    </source>
</evidence>
<dbReference type="InterPro" id="IPR001245">
    <property type="entry name" value="Ser-Thr/Tyr_kinase_cat_dom"/>
</dbReference>
<evidence type="ECO:0000256" key="1">
    <source>
        <dbReference type="ARBA" id="ARBA00008171"/>
    </source>
</evidence>
<keyword evidence="4" id="KW-0418">Kinase</keyword>
<evidence type="ECO:0000256" key="7">
    <source>
        <dbReference type="SAM" id="MobiDB-lite"/>
    </source>
</evidence>
<evidence type="ECO:0000313" key="10">
    <source>
        <dbReference type="Proteomes" id="UP000694388"/>
    </source>
</evidence>
<dbReference type="GO" id="GO:0005525">
    <property type="term" value="F:GTP binding"/>
    <property type="evidence" value="ECO:0007669"/>
    <property type="project" value="InterPro"/>
</dbReference>
<dbReference type="Gene3D" id="3.40.50.300">
    <property type="entry name" value="P-loop containing nucleotide triphosphate hydrolases"/>
    <property type="match status" value="1"/>
</dbReference>
<dbReference type="GO" id="GO:0005737">
    <property type="term" value="C:cytoplasm"/>
    <property type="evidence" value="ECO:0007669"/>
    <property type="project" value="TreeGrafter"/>
</dbReference>
<dbReference type="InterPro" id="IPR008271">
    <property type="entry name" value="Ser/Thr_kinase_AS"/>
</dbReference>
<dbReference type="GO" id="GO:0003924">
    <property type="term" value="F:GTPase activity"/>
    <property type="evidence" value="ECO:0007669"/>
    <property type="project" value="InterPro"/>
</dbReference>
<keyword evidence="10" id="KW-1185">Reference proteome</keyword>
<dbReference type="Pfam" id="PF07714">
    <property type="entry name" value="PK_Tyr_Ser-Thr"/>
    <property type="match status" value="2"/>
</dbReference>
<dbReference type="PANTHER" id="PTHR44329:SF288">
    <property type="entry name" value="MITOGEN-ACTIVATED PROTEIN KINASE KINASE KINASE 20"/>
    <property type="match status" value="1"/>
</dbReference>
<keyword evidence="3" id="KW-0547">Nucleotide-binding</keyword>
<name>A0A8C4R9I1_EPTBU</name>
<keyword evidence="2" id="KW-0808">Transferase</keyword>
<evidence type="ECO:0000256" key="2">
    <source>
        <dbReference type="ARBA" id="ARBA00022679"/>
    </source>
</evidence>
<feature type="coiled-coil region" evidence="6">
    <location>
        <begin position="378"/>
        <end position="419"/>
    </location>
</feature>
<accession>A0A8C4R9I1</accession>
<dbReference type="AlphaFoldDB" id="A0A8C4R9I1"/>
<dbReference type="GO" id="GO:0005524">
    <property type="term" value="F:ATP binding"/>
    <property type="evidence" value="ECO:0007669"/>
    <property type="project" value="UniProtKB-KW"/>
</dbReference>
<protein>
    <submittedName>
        <fullName evidence="9">Mitogen-activated protein kinase kinase kinase 20b</fullName>
    </submittedName>
</protein>
<evidence type="ECO:0000256" key="5">
    <source>
        <dbReference type="ARBA" id="ARBA00022840"/>
    </source>
</evidence>
<sequence>MGKSCKVVVCGSASVGKTSILEHLLYGNHAVGTKTNETLEDIYVACVETERGVREQLRLYDTRGLRCGIEFPKHYLAQGDAFLLVYSIDSLESFQRVQALKRDIDRSRDKKEAEVLSVLSHKNIIKFYGAVMEHTNYGIVTEFTPCGSLYDFLESEESNDLDFEDILTWAMDIAKGMNYLHTEAPVMVIHRDLKSRNVLIASDNTLKICDFGASRFHGQTTNMSLVGTFPWMAPEVIQSQPVSETCDTYSFGVVSFPSHRIHQPMHRNLVSIFLKLVRFTSCVWQVLWEMLTREVPFKGFEGMQVAWLVVEKKERPTVPSSCPSSLASLLQQCWHEDPKKRPYFQMVLRTLEAMLWDSCLPEEANSFLHHKAQWRWEIEEKLQGLRELEIELSSREEELSKREKRLRQWERQLRTQAQQPVFPPLEVNLAEESFFESHTEESNSSELSCQLESVSNGEACTGVAAGRLVPCGLDRKRYGHNSGVKDFQDVFLPESRMGTTSPRRSSGMKLNIQAKHNSSSSHSTRQGKKLSMSLKPSSFSWSSFED</sequence>
<reference evidence="9" key="2">
    <citation type="submission" date="2025-09" db="UniProtKB">
        <authorList>
            <consortium name="Ensembl"/>
        </authorList>
    </citation>
    <scope>IDENTIFICATION</scope>
</reference>
<evidence type="ECO:0000259" key="8">
    <source>
        <dbReference type="PROSITE" id="PS50011"/>
    </source>
</evidence>
<feature type="compositionally biased region" description="Polar residues" evidence="7">
    <location>
        <begin position="514"/>
        <end position="524"/>
    </location>
</feature>
<dbReference type="NCBIfam" id="TIGR00231">
    <property type="entry name" value="small_GTP"/>
    <property type="match status" value="1"/>
</dbReference>
<dbReference type="PROSITE" id="PS50011">
    <property type="entry name" value="PROTEIN_KINASE_DOM"/>
    <property type="match status" value="1"/>
</dbReference>
<dbReference type="PROSITE" id="PS51419">
    <property type="entry name" value="RAB"/>
    <property type="match status" value="1"/>
</dbReference>
<evidence type="ECO:0000256" key="3">
    <source>
        <dbReference type="ARBA" id="ARBA00022741"/>
    </source>
</evidence>
<dbReference type="PANTHER" id="PTHR44329">
    <property type="entry name" value="SERINE/THREONINE-PROTEIN KINASE TNNI3K-RELATED"/>
    <property type="match status" value="1"/>
</dbReference>
<evidence type="ECO:0000256" key="6">
    <source>
        <dbReference type="SAM" id="Coils"/>
    </source>
</evidence>
<dbReference type="Ensembl" id="ENSEBUT00000027795.1">
    <property type="protein sequence ID" value="ENSEBUP00000027219.1"/>
    <property type="gene ID" value="ENSEBUG00000016704.1"/>
</dbReference>
<dbReference type="InterPro" id="IPR005225">
    <property type="entry name" value="Small_GTP-bd"/>
</dbReference>
<dbReference type="InterPro" id="IPR011009">
    <property type="entry name" value="Kinase-like_dom_sf"/>
</dbReference>
<feature type="domain" description="Protein kinase" evidence="8">
    <location>
        <begin position="71"/>
        <end position="355"/>
    </location>
</feature>
<dbReference type="GeneTree" id="ENSGT00940000161352"/>
<dbReference type="SUPFAM" id="SSF52540">
    <property type="entry name" value="P-loop containing nucleoside triphosphate hydrolases"/>
    <property type="match status" value="1"/>
</dbReference>
<dbReference type="GO" id="GO:0004674">
    <property type="term" value="F:protein serine/threonine kinase activity"/>
    <property type="evidence" value="ECO:0007669"/>
    <property type="project" value="TreeGrafter"/>
</dbReference>
<feature type="compositionally biased region" description="Low complexity" evidence="7">
    <location>
        <begin position="529"/>
        <end position="546"/>
    </location>
</feature>
<proteinExistence type="inferred from homology"/>
<dbReference type="Proteomes" id="UP000694388">
    <property type="component" value="Unplaced"/>
</dbReference>
<feature type="region of interest" description="Disordered" evidence="7">
    <location>
        <begin position="495"/>
        <end position="546"/>
    </location>
</feature>
<keyword evidence="6" id="KW-0175">Coiled coil</keyword>
<organism evidence="9 10">
    <name type="scientific">Eptatretus burgeri</name>
    <name type="common">Inshore hagfish</name>
    <dbReference type="NCBI Taxonomy" id="7764"/>
    <lineage>
        <taxon>Eukaryota</taxon>
        <taxon>Metazoa</taxon>
        <taxon>Chordata</taxon>
        <taxon>Craniata</taxon>
        <taxon>Vertebrata</taxon>
        <taxon>Cyclostomata</taxon>
        <taxon>Myxini</taxon>
        <taxon>Myxiniformes</taxon>
        <taxon>Myxinidae</taxon>
        <taxon>Eptatretinae</taxon>
        <taxon>Eptatretus</taxon>
    </lineage>
</organism>
<dbReference type="InterPro" id="IPR000719">
    <property type="entry name" value="Prot_kinase_dom"/>
</dbReference>
<keyword evidence="5" id="KW-0067">ATP-binding</keyword>
<comment type="similarity">
    <text evidence="1">Belongs to the protein kinase superfamily. TKL Ser/Thr protein kinase family. ROCO subfamily.</text>
</comment>
<dbReference type="SUPFAM" id="SSF56112">
    <property type="entry name" value="Protein kinase-like (PK-like)"/>
    <property type="match status" value="1"/>
</dbReference>
<dbReference type="InterPro" id="IPR051681">
    <property type="entry name" value="Ser/Thr_Kinases-Pseudokinases"/>
</dbReference>
<reference evidence="9" key="1">
    <citation type="submission" date="2025-08" db="UniProtKB">
        <authorList>
            <consortium name="Ensembl"/>
        </authorList>
    </citation>
    <scope>IDENTIFICATION</scope>
</reference>
<dbReference type="PROSITE" id="PS00108">
    <property type="entry name" value="PROTEIN_KINASE_ST"/>
    <property type="match status" value="1"/>
</dbReference>
<dbReference type="Gene3D" id="1.10.510.10">
    <property type="entry name" value="Transferase(Phosphotransferase) domain 1"/>
    <property type="match status" value="1"/>
</dbReference>
<evidence type="ECO:0000256" key="4">
    <source>
        <dbReference type="ARBA" id="ARBA00022777"/>
    </source>
</evidence>